<gene>
    <name evidence="1" type="ORF">EJ08DRAFT_693725</name>
</gene>
<proteinExistence type="predicted"/>
<name>A0A9P4NZN0_9PEZI</name>
<dbReference type="EMBL" id="MU007017">
    <property type="protein sequence ID" value="KAF2434178.1"/>
    <property type="molecule type" value="Genomic_DNA"/>
</dbReference>
<sequence>MAPPYPTLLVVLEDDAAALLDILVAKPHQPLTESHLSPKQQATKVSFLDLPRELRDHIYTDVLLPTRKADPYDFRFCLGEEIITSEHCIFGPQSRPTNNTRTTLLRLCRQIHYEGAKILY</sequence>
<reference evidence="1" key="1">
    <citation type="journal article" date="2020" name="Stud. Mycol.">
        <title>101 Dothideomycetes genomes: a test case for predicting lifestyles and emergence of pathogens.</title>
        <authorList>
            <person name="Haridas S."/>
            <person name="Albert R."/>
            <person name="Binder M."/>
            <person name="Bloem J."/>
            <person name="Labutti K."/>
            <person name="Salamov A."/>
            <person name="Andreopoulos B."/>
            <person name="Baker S."/>
            <person name="Barry K."/>
            <person name="Bills G."/>
            <person name="Bluhm B."/>
            <person name="Cannon C."/>
            <person name="Castanera R."/>
            <person name="Culley D."/>
            <person name="Daum C."/>
            <person name="Ezra D."/>
            <person name="Gonzalez J."/>
            <person name="Henrissat B."/>
            <person name="Kuo A."/>
            <person name="Liang C."/>
            <person name="Lipzen A."/>
            <person name="Lutzoni F."/>
            <person name="Magnuson J."/>
            <person name="Mondo S."/>
            <person name="Nolan M."/>
            <person name="Ohm R."/>
            <person name="Pangilinan J."/>
            <person name="Park H.-J."/>
            <person name="Ramirez L."/>
            <person name="Alfaro M."/>
            <person name="Sun H."/>
            <person name="Tritt A."/>
            <person name="Yoshinaga Y."/>
            <person name="Zwiers L.-H."/>
            <person name="Turgeon B."/>
            <person name="Goodwin S."/>
            <person name="Spatafora J."/>
            <person name="Crous P."/>
            <person name="Grigoriev I."/>
        </authorList>
    </citation>
    <scope>NUCLEOTIDE SEQUENCE</scope>
    <source>
        <strain evidence="1">CBS 130266</strain>
    </source>
</reference>
<evidence type="ECO:0000313" key="1">
    <source>
        <dbReference type="EMBL" id="KAF2434178.1"/>
    </source>
</evidence>
<dbReference type="AlphaFoldDB" id="A0A9P4NZN0"/>
<comment type="caution">
    <text evidence="1">The sequence shown here is derived from an EMBL/GenBank/DDBJ whole genome shotgun (WGS) entry which is preliminary data.</text>
</comment>
<keyword evidence="2" id="KW-1185">Reference proteome</keyword>
<accession>A0A9P4NZN0</accession>
<evidence type="ECO:0000313" key="2">
    <source>
        <dbReference type="Proteomes" id="UP000800235"/>
    </source>
</evidence>
<organism evidence="1 2">
    <name type="scientific">Tothia fuscella</name>
    <dbReference type="NCBI Taxonomy" id="1048955"/>
    <lineage>
        <taxon>Eukaryota</taxon>
        <taxon>Fungi</taxon>
        <taxon>Dikarya</taxon>
        <taxon>Ascomycota</taxon>
        <taxon>Pezizomycotina</taxon>
        <taxon>Dothideomycetes</taxon>
        <taxon>Pleosporomycetidae</taxon>
        <taxon>Venturiales</taxon>
        <taxon>Cylindrosympodiaceae</taxon>
        <taxon>Tothia</taxon>
    </lineage>
</organism>
<protein>
    <submittedName>
        <fullName evidence="1">Uncharacterized protein</fullName>
    </submittedName>
</protein>
<dbReference type="Proteomes" id="UP000800235">
    <property type="component" value="Unassembled WGS sequence"/>
</dbReference>